<proteinExistence type="predicted"/>
<name>A0A8J6NEX6_9BACT</name>
<comment type="caution">
    <text evidence="1">The sequence shown here is derived from an EMBL/GenBank/DDBJ whole genome shotgun (WGS) entry which is preliminary data.</text>
</comment>
<sequence length="70" mass="7734">MTEITLQDNQAALILTANGDDIEVDISHEGHVSLAAGLCEVLAIKLLESEEFRQELLVKLQENIEEDQVS</sequence>
<evidence type="ECO:0000313" key="1">
    <source>
        <dbReference type="EMBL" id="MBC8318422.1"/>
    </source>
</evidence>
<protein>
    <submittedName>
        <fullName evidence="1">Uncharacterized protein</fullName>
    </submittedName>
</protein>
<reference evidence="1 2" key="1">
    <citation type="submission" date="2020-08" db="EMBL/GenBank/DDBJ databases">
        <title>Bridging the membrane lipid divide: bacteria of the FCB group superphylum have the potential to synthesize archaeal ether lipids.</title>
        <authorList>
            <person name="Villanueva L."/>
            <person name="Von Meijenfeldt F.A.B."/>
            <person name="Westbye A.B."/>
            <person name="Yadav S."/>
            <person name="Hopmans E.C."/>
            <person name="Dutilh B.E."/>
            <person name="Sinninghe Damste J.S."/>
        </authorList>
    </citation>
    <scope>NUCLEOTIDE SEQUENCE [LARGE SCALE GENOMIC DNA]</scope>
    <source>
        <strain evidence="1">NIOZ-UU47</strain>
    </source>
</reference>
<dbReference type="Proteomes" id="UP000614424">
    <property type="component" value="Unassembled WGS sequence"/>
</dbReference>
<dbReference type="EMBL" id="JACNJZ010000158">
    <property type="protein sequence ID" value="MBC8318422.1"/>
    <property type="molecule type" value="Genomic_DNA"/>
</dbReference>
<organism evidence="1 2">
    <name type="scientific">Candidatus Desulfobia pelagia</name>
    <dbReference type="NCBI Taxonomy" id="2841692"/>
    <lineage>
        <taxon>Bacteria</taxon>
        <taxon>Pseudomonadati</taxon>
        <taxon>Thermodesulfobacteriota</taxon>
        <taxon>Desulfobulbia</taxon>
        <taxon>Desulfobulbales</taxon>
        <taxon>Desulfobulbaceae</taxon>
        <taxon>Candidatus Desulfobia</taxon>
    </lineage>
</organism>
<accession>A0A8J6NEX6</accession>
<gene>
    <name evidence="1" type="ORF">H8E41_10995</name>
</gene>
<evidence type="ECO:0000313" key="2">
    <source>
        <dbReference type="Proteomes" id="UP000614424"/>
    </source>
</evidence>
<dbReference type="AlphaFoldDB" id="A0A8J6NEX6"/>